<dbReference type="Proteomes" id="UP001500033">
    <property type="component" value="Unassembled WGS sequence"/>
</dbReference>
<dbReference type="EMBL" id="BAAAIE010000094">
    <property type="protein sequence ID" value="GAA0998683.1"/>
    <property type="molecule type" value="Genomic_DNA"/>
</dbReference>
<protein>
    <submittedName>
        <fullName evidence="1">Uncharacterized protein</fullName>
    </submittedName>
</protein>
<comment type="caution">
    <text evidence="1">The sequence shown here is derived from an EMBL/GenBank/DDBJ whole genome shotgun (WGS) entry which is preliminary data.</text>
</comment>
<organism evidence="1 2">
    <name type="scientific">Streptomyces rhizosphaericus</name>
    <dbReference type="NCBI Taxonomy" id="114699"/>
    <lineage>
        <taxon>Bacteria</taxon>
        <taxon>Bacillati</taxon>
        <taxon>Actinomycetota</taxon>
        <taxon>Actinomycetes</taxon>
        <taxon>Kitasatosporales</taxon>
        <taxon>Streptomycetaceae</taxon>
        <taxon>Streptomyces</taxon>
        <taxon>Streptomyces violaceusniger group</taxon>
    </lineage>
</organism>
<name>A0ABN1SNB3_9ACTN</name>
<evidence type="ECO:0000313" key="2">
    <source>
        <dbReference type="Proteomes" id="UP001500033"/>
    </source>
</evidence>
<accession>A0ABN1SNB3</accession>
<sequence length="161" mass="17174">MGRASQSMYGVDLSGPPVPMDMQAWSVDHLSRAQVVFTTSRIETFTPDCGSGPDPYLLGLATGSWAKFDDFAGWAEPADGWSAVLDVPGDLFTVTGPGGVTFYAGTLNASKAWRRLARRHKVFIALAGDLAHPADIPAAQDRGRVYAMLCPVTLTVPGKTM</sequence>
<reference evidence="1 2" key="1">
    <citation type="journal article" date="2019" name="Int. J. Syst. Evol. Microbiol.">
        <title>The Global Catalogue of Microorganisms (GCM) 10K type strain sequencing project: providing services to taxonomists for standard genome sequencing and annotation.</title>
        <authorList>
            <consortium name="The Broad Institute Genomics Platform"/>
            <consortium name="The Broad Institute Genome Sequencing Center for Infectious Disease"/>
            <person name="Wu L."/>
            <person name="Ma J."/>
        </authorList>
    </citation>
    <scope>NUCLEOTIDE SEQUENCE [LARGE SCALE GENOMIC DNA]</scope>
    <source>
        <strain evidence="1 2">JCM 11445</strain>
    </source>
</reference>
<gene>
    <name evidence="1" type="ORF">GCM10009576_086000</name>
</gene>
<evidence type="ECO:0000313" key="1">
    <source>
        <dbReference type="EMBL" id="GAA0998683.1"/>
    </source>
</evidence>
<keyword evidence="2" id="KW-1185">Reference proteome</keyword>
<proteinExistence type="predicted"/>